<evidence type="ECO:0000256" key="6">
    <source>
        <dbReference type="SAM" id="Phobius"/>
    </source>
</evidence>
<name>A0A4P6Q3N8_9ACTN</name>
<dbReference type="AlphaFoldDB" id="A0A4P6Q3N8"/>
<feature type="transmembrane region" description="Helical" evidence="6">
    <location>
        <begin position="162"/>
        <end position="183"/>
    </location>
</feature>
<sequence>MSYPPQPEQPGYGQNGGYPDHPGGYGPPPGGDPNYGPPSGPQPGYGPQAGPQPGYASQSGPQPGYGQGYQQPQYPAPMYGYQQPYGHPGGQYAPSADDRTMALVAHLGGLLTGFLLPLILFLVKKEESPFVRDQAAQAFNFQITMLIGYVISWVLMFVIIGLLTILVVFACAVIFAIIAAVAANKGEWYRYPKALAIPMLQ</sequence>
<evidence type="ECO:0000256" key="3">
    <source>
        <dbReference type="ARBA" id="ARBA00022989"/>
    </source>
</evidence>
<evidence type="ECO:0000256" key="2">
    <source>
        <dbReference type="ARBA" id="ARBA00022692"/>
    </source>
</evidence>
<protein>
    <recommendedName>
        <fullName evidence="9">DUF4870 domain-containing protein</fullName>
    </recommendedName>
</protein>
<feature type="compositionally biased region" description="Low complexity" evidence="5">
    <location>
        <begin position="9"/>
        <end position="22"/>
    </location>
</feature>
<dbReference type="RefSeq" id="WP_131097698.1">
    <property type="nucleotide sequence ID" value="NZ_CP036455.1"/>
</dbReference>
<evidence type="ECO:0000313" key="8">
    <source>
        <dbReference type="Proteomes" id="UP000292235"/>
    </source>
</evidence>
<feature type="region of interest" description="Disordered" evidence="5">
    <location>
        <begin position="1"/>
        <end position="69"/>
    </location>
</feature>
<evidence type="ECO:0000313" key="7">
    <source>
        <dbReference type="EMBL" id="QBI53307.1"/>
    </source>
</evidence>
<accession>A0A4P6Q3N8</accession>
<feature type="transmembrane region" description="Helical" evidence="6">
    <location>
        <begin position="103"/>
        <end position="123"/>
    </location>
</feature>
<reference evidence="7 8" key="1">
    <citation type="submission" date="2019-02" db="EMBL/GenBank/DDBJ databases">
        <authorList>
            <person name="Khodamoradi S."/>
            <person name="Hahnke R.L."/>
            <person name="Kaempfer P."/>
            <person name="Schumann P."/>
            <person name="Rohde M."/>
            <person name="Steinert M."/>
            <person name="Luzhetskyy A."/>
            <person name="Wink J."/>
            <person name="Ruckert C."/>
        </authorList>
    </citation>
    <scope>NUCLEOTIDE SEQUENCE [LARGE SCALE GENOMIC DNA]</scope>
    <source>
        <strain evidence="7 8">M2</strain>
    </source>
</reference>
<keyword evidence="4 6" id="KW-0472">Membrane</keyword>
<gene>
    <name evidence="7" type="ORF">EKD16_07555</name>
</gene>
<dbReference type="OrthoDB" id="9808930at2"/>
<dbReference type="Proteomes" id="UP000292235">
    <property type="component" value="Chromosome"/>
</dbReference>
<keyword evidence="3 6" id="KW-1133">Transmembrane helix</keyword>
<feature type="compositionally biased region" description="Pro residues" evidence="5">
    <location>
        <begin position="25"/>
        <end position="41"/>
    </location>
</feature>
<evidence type="ECO:0000256" key="1">
    <source>
        <dbReference type="ARBA" id="ARBA00004141"/>
    </source>
</evidence>
<dbReference type="KEGG" id="strr:EKD16_07555"/>
<keyword evidence="8" id="KW-1185">Reference proteome</keyword>
<dbReference type="Pfam" id="PF09685">
    <property type="entry name" value="MamF_MmsF"/>
    <property type="match status" value="1"/>
</dbReference>
<evidence type="ECO:0000256" key="4">
    <source>
        <dbReference type="ARBA" id="ARBA00023136"/>
    </source>
</evidence>
<feature type="compositionally biased region" description="Low complexity" evidence="5">
    <location>
        <begin position="45"/>
        <end position="69"/>
    </location>
</feature>
<organism evidence="7 8">
    <name type="scientific">Streptomonospora litoralis</name>
    <dbReference type="NCBI Taxonomy" id="2498135"/>
    <lineage>
        <taxon>Bacteria</taxon>
        <taxon>Bacillati</taxon>
        <taxon>Actinomycetota</taxon>
        <taxon>Actinomycetes</taxon>
        <taxon>Streptosporangiales</taxon>
        <taxon>Nocardiopsidaceae</taxon>
        <taxon>Streptomonospora</taxon>
    </lineage>
</organism>
<feature type="transmembrane region" description="Helical" evidence="6">
    <location>
        <begin position="135"/>
        <end position="156"/>
    </location>
</feature>
<dbReference type="EMBL" id="CP036455">
    <property type="protein sequence ID" value="QBI53307.1"/>
    <property type="molecule type" value="Genomic_DNA"/>
</dbReference>
<proteinExistence type="predicted"/>
<evidence type="ECO:0008006" key="9">
    <source>
        <dbReference type="Google" id="ProtNLM"/>
    </source>
</evidence>
<evidence type="ECO:0000256" key="5">
    <source>
        <dbReference type="SAM" id="MobiDB-lite"/>
    </source>
</evidence>
<dbReference type="InterPro" id="IPR019109">
    <property type="entry name" value="MamF_MmsF"/>
</dbReference>
<keyword evidence="2 6" id="KW-0812">Transmembrane</keyword>
<comment type="subcellular location">
    <subcellularLocation>
        <location evidence="1">Membrane</location>
        <topology evidence="1">Multi-pass membrane protein</topology>
    </subcellularLocation>
</comment>